<dbReference type="InterPro" id="IPR050638">
    <property type="entry name" value="AA-Vitamin_Transporters"/>
</dbReference>
<reference evidence="9" key="1">
    <citation type="journal article" date="2019" name="Int. J. Syst. Evol. Microbiol.">
        <title>The Global Catalogue of Microorganisms (GCM) 10K type strain sequencing project: providing services to taxonomists for standard genome sequencing and annotation.</title>
        <authorList>
            <consortium name="The Broad Institute Genomics Platform"/>
            <consortium name="The Broad Institute Genome Sequencing Center for Infectious Disease"/>
            <person name="Wu L."/>
            <person name="Ma J."/>
        </authorList>
    </citation>
    <scope>NUCLEOTIDE SEQUENCE [LARGE SCALE GENOMIC DNA]</scope>
    <source>
        <strain evidence="9">KCTC 42217</strain>
    </source>
</reference>
<comment type="similarity">
    <text evidence="2">Belongs to the EamA transporter family.</text>
</comment>
<keyword evidence="3 6" id="KW-0812">Transmembrane</keyword>
<sequence length="320" mass="34624">MIQDSSVNQKSVSTINVVLAFAIVYIVWGSTYFFIQKAIHDFPPFILGGLRFFLAALIMLIWCVYKKEKLFTGSQIKHAAIGGLLLLFIGNGAVIWVEQYMPSAVVAIMVSSSPLWFVLLDKPKWSENLNSKATITGLLIGFLGIALLFYKSIGSLFSGETSVEAGGLLLVTLAAASWAGGSLYSKYYNSESSAIVNTTWQMFSAGAAFSIGSLIMGEPAQFSPASVSSEAWWALAYLVIMGSIAGFSAYVWLLKVRPATQVSTYAYVNPVVAVLLGVLFAGEEISWLQIAGLAVILISVMLINFAKYRKRKAETSAGNI</sequence>
<feature type="transmembrane region" description="Helical" evidence="6">
    <location>
        <begin position="77"/>
        <end position="97"/>
    </location>
</feature>
<feature type="transmembrane region" description="Helical" evidence="6">
    <location>
        <begin position="196"/>
        <end position="216"/>
    </location>
</feature>
<evidence type="ECO:0000256" key="2">
    <source>
        <dbReference type="ARBA" id="ARBA00007362"/>
    </source>
</evidence>
<feature type="transmembrane region" description="Helical" evidence="6">
    <location>
        <begin position="165"/>
        <end position="184"/>
    </location>
</feature>
<feature type="transmembrane region" description="Helical" evidence="6">
    <location>
        <begin position="45"/>
        <end position="65"/>
    </location>
</feature>
<evidence type="ECO:0000313" key="8">
    <source>
        <dbReference type="EMBL" id="MFD2163258.1"/>
    </source>
</evidence>
<evidence type="ECO:0000313" key="9">
    <source>
        <dbReference type="Proteomes" id="UP001597387"/>
    </source>
</evidence>
<evidence type="ECO:0000259" key="7">
    <source>
        <dbReference type="Pfam" id="PF00892"/>
    </source>
</evidence>
<evidence type="ECO:0000256" key="4">
    <source>
        <dbReference type="ARBA" id="ARBA00022989"/>
    </source>
</evidence>
<dbReference type="RefSeq" id="WP_255901176.1">
    <property type="nucleotide sequence ID" value="NZ_JAFMZO010000002.1"/>
</dbReference>
<accession>A0ABW4ZMC5</accession>
<evidence type="ECO:0000256" key="3">
    <source>
        <dbReference type="ARBA" id="ARBA00022692"/>
    </source>
</evidence>
<dbReference type="Proteomes" id="UP001597387">
    <property type="component" value="Unassembled WGS sequence"/>
</dbReference>
<feature type="transmembrane region" description="Helical" evidence="6">
    <location>
        <begin position="103"/>
        <end position="121"/>
    </location>
</feature>
<keyword evidence="9" id="KW-1185">Reference proteome</keyword>
<dbReference type="InterPro" id="IPR000620">
    <property type="entry name" value="EamA_dom"/>
</dbReference>
<gene>
    <name evidence="8" type="ORF">ACFSJU_12705</name>
</gene>
<organism evidence="8 9">
    <name type="scientific">Paradesertivirga mongoliensis</name>
    <dbReference type="NCBI Taxonomy" id="2100740"/>
    <lineage>
        <taxon>Bacteria</taxon>
        <taxon>Pseudomonadati</taxon>
        <taxon>Bacteroidota</taxon>
        <taxon>Sphingobacteriia</taxon>
        <taxon>Sphingobacteriales</taxon>
        <taxon>Sphingobacteriaceae</taxon>
        <taxon>Paradesertivirga</taxon>
    </lineage>
</organism>
<dbReference type="EMBL" id="JBHUHZ010000002">
    <property type="protein sequence ID" value="MFD2163258.1"/>
    <property type="molecule type" value="Genomic_DNA"/>
</dbReference>
<dbReference type="PANTHER" id="PTHR32322">
    <property type="entry name" value="INNER MEMBRANE TRANSPORTER"/>
    <property type="match status" value="1"/>
</dbReference>
<dbReference type="SUPFAM" id="SSF103481">
    <property type="entry name" value="Multidrug resistance efflux transporter EmrE"/>
    <property type="match status" value="2"/>
</dbReference>
<evidence type="ECO:0000256" key="6">
    <source>
        <dbReference type="SAM" id="Phobius"/>
    </source>
</evidence>
<feature type="transmembrane region" description="Helical" evidence="6">
    <location>
        <begin position="265"/>
        <end position="281"/>
    </location>
</feature>
<dbReference type="Pfam" id="PF00892">
    <property type="entry name" value="EamA"/>
    <property type="match status" value="2"/>
</dbReference>
<feature type="transmembrane region" description="Helical" evidence="6">
    <location>
        <begin position="287"/>
        <end position="306"/>
    </location>
</feature>
<name>A0ABW4ZMC5_9SPHI</name>
<evidence type="ECO:0000256" key="5">
    <source>
        <dbReference type="ARBA" id="ARBA00023136"/>
    </source>
</evidence>
<keyword evidence="5 6" id="KW-0472">Membrane</keyword>
<feature type="transmembrane region" description="Helical" evidence="6">
    <location>
        <begin position="231"/>
        <end position="253"/>
    </location>
</feature>
<comment type="subcellular location">
    <subcellularLocation>
        <location evidence="1">Membrane</location>
        <topology evidence="1">Multi-pass membrane protein</topology>
    </subcellularLocation>
</comment>
<feature type="transmembrane region" description="Helical" evidence="6">
    <location>
        <begin position="12"/>
        <end position="33"/>
    </location>
</feature>
<comment type="caution">
    <text evidence="8">The sequence shown here is derived from an EMBL/GenBank/DDBJ whole genome shotgun (WGS) entry which is preliminary data.</text>
</comment>
<dbReference type="Gene3D" id="1.10.3730.20">
    <property type="match status" value="1"/>
</dbReference>
<evidence type="ECO:0000256" key="1">
    <source>
        <dbReference type="ARBA" id="ARBA00004141"/>
    </source>
</evidence>
<feature type="transmembrane region" description="Helical" evidence="6">
    <location>
        <begin position="133"/>
        <end position="153"/>
    </location>
</feature>
<dbReference type="InterPro" id="IPR037185">
    <property type="entry name" value="EmrE-like"/>
</dbReference>
<proteinExistence type="inferred from homology"/>
<feature type="domain" description="EamA" evidence="7">
    <location>
        <begin position="18"/>
        <end position="149"/>
    </location>
</feature>
<dbReference type="PANTHER" id="PTHR32322:SF2">
    <property type="entry name" value="EAMA DOMAIN-CONTAINING PROTEIN"/>
    <property type="match status" value="1"/>
</dbReference>
<protein>
    <submittedName>
        <fullName evidence="8">EamA family transporter</fullName>
    </submittedName>
</protein>
<feature type="domain" description="EamA" evidence="7">
    <location>
        <begin position="167"/>
        <end position="304"/>
    </location>
</feature>
<keyword evidence="4 6" id="KW-1133">Transmembrane helix</keyword>